<reference evidence="3" key="1">
    <citation type="submission" date="2023-03" db="EMBL/GenBank/DDBJ databases">
        <title>Complete genome of Cladonia borealis.</title>
        <authorList>
            <person name="Park H."/>
        </authorList>
    </citation>
    <scope>NUCLEOTIDE SEQUENCE</scope>
    <source>
        <strain evidence="3">ANT050790</strain>
    </source>
</reference>
<feature type="region of interest" description="Disordered" evidence="2">
    <location>
        <begin position="403"/>
        <end position="429"/>
    </location>
</feature>
<keyword evidence="4" id="KW-1185">Reference proteome</keyword>
<organism evidence="3 4">
    <name type="scientific">Cladonia borealis</name>
    <dbReference type="NCBI Taxonomy" id="184061"/>
    <lineage>
        <taxon>Eukaryota</taxon>
        <taxon>Fungi</taxon>
        <taxon>Dikarya</taxon>
        <taxon>Ascomycota</taxon>
        <taxon>Pezizomycotina</taxon>
        <taxon>Lecanoromycetes</taxon>
        <taxon>OSLEUM clade</taxon>
        <taxon>Lecanoromycetidae</taxon>
        <taxon>Lecanorales</taxon>
        <taxon>Lecanorineae</taxon>
        <taxon>Cladoniaceae</taxon>
        <taxon>Cladonia</taxon>
    </lineage>
</organism>
<keyword evidence="1" id="KW-0175">Coiled coil</keyword>
<dbReference type="AlphaFoldDB" id="A0AA39V4V5"/>
<comment type="caution">
    <text evidence="3">The sequence shown here is derived from an EMBL/GenBank/DDBJ whole genome shotgun (WGS) entry which is preliminary data.</text>
</comment>
<feature type="compositionally biased region" description="Basic and acidic residues" evidence="2">
    <location>
        <begin position="532"/>
        <end position="541"/>
    </location>
</feature>
<feature type="coiled-coil region" evidence="1">
    <location>
        <begin position="347"/>
        <end position="375"/>
    </location>
</feature>
<evidence type="ECO:0000313" key="3">
    <source>
        <dbReference type="EMBL" id="KAK0511784.1"/>
    </source>
</evidence>
<name>A0AA39V4V5_9LECA</name>
<dbReference type="Proteomes" id="UP001166286">
    <property type="component" value="Unassembled WGS sequence"/>
</dbReference>
<proteinExistence type="predicted"/>
<evidence type="ECO:0000256" key="1">
    <source>
        <dbReference type="SAM" id="Coils"/>
    </source>
</evidence>
<evidence type="ECO:0000313" key="4">
    <source>
        <dbReference type="Proteomes" id="UP001166286"/>
    </source>
</evidence>
<sequence length="570" mass="63684">METSIEDFQDYHNRQSLHDIDVNLPSSPQALDHSVDNLGREIDDDEASLSGSQHHSSGPDEAVFDQPTRTSSPRTSNGSEDEISILDSHYELPNHTSSPFTPFKTRSPFRNPSSVRAIQLDTTPPHLISPSSQQRHKTYTPSRQGTPRSVRSHRNTISMSSPSKLGPTKKLKKEYPLVLLHLTLLPIPLIYSQQIMESVLPPSILENWKLLLEKATPTVLERGILIPHPKEDYDLLEERLLESLELKTPRILKCGHFHLSAEEEADILAAGGVSDSDSDDTNDADICLDCGRRIRDGRFGTAGEGNKRWNIKLFAANGLMRAGAWSAAWREMERVDVEILPWMEEDMKRELELRREEEEEKIRSEQQQVPMEREEGVAGLDDERLREIYGDAAIPRGGDPQAFVDGFGETTPLPTPKKPSRRRHRKKNEETPLSDLLVEYIYHALEDRRNIAIFILSVIVLFLSVRSPPPPRLALHTANQDVFPTSTPTIVAAQEVGSSTSSSLPETLVSPVVASIATSSVSTPSPSPVATEQKHENKNTNEEEQSTEPEHASSWIETVGNVVEGMVDED</sequence>
<feature type="compositionally biased region" description="Low complexity" evidence="2">
    <location>
        <begin position="519"/>
        <end position="531"/>
    </location>
</feature>
<feature type="region of interest" description="Disordered" evidence="2">
    <location>
        <begin position="519"/>
        <end position="570"/>
    </location>
</feature>
<protein>
    <recommendedName>
        <fullName evidence="5">Pathway-specific nitrogen regulator</fullName>
    </recommendedName>
</protein>
<accession>A0AA39V4V5</accession>
<evidence type="ECO:0008006" key="5">
    <source>
        <dbReference type="Google" id="ProtNLM"/>
    </source>
</evidence>
<feature type="compositionally biased region" description="Polar residues" evidence="2">
    <location>
        <begin position="108"/>
        <end position="122"/>
    </location>
</feature>
<feature type="region of interest" description="Disordered" evidence="2">
    <location>
        <begin position="19"/>
        <end position="168"/>
    </location>
</feature>
<dbReference type="EMBL" id="JAFEKC020000012">
    <property type="protein sequence ID" value="KAK0511784.1"/>
    <property type="molecule type" value="Genomic_DNA"/>
</dbReference>
<gene>
    <name evidence="3" type="ORF">JMJ35_005634</name>
</gene>
<evidence type="ECO:0000256" key="2">
    <source>
        <dbReference type="SAM" id="MobiDB-lite"/>
    </source>
</evidence>
<feature type="compositionally biased region" description="Polar residues" evidence="2">
    <location>
        <begin position="129"/>
        <end position="163"/>
    </location>
</feature>
<feature type="compositionally biased region" description="Polar residues" evidence="2">
    <location>
        <begin position="67"/>
        <end position="78"/>
    </location>
</feature>